<accession>A0AAP0IDL6</accession>
<dbReference type="SUPFAM" id="SSF46565">
    <property type="entry name" value="Chaperone J-domain"/>
    <property type="match status" value="1"/>
</dbReference>
<dbReference type="GO" id="GO:0030276">
    <property type="term" value="F:clathrin binding"/>
    <property type="evidence" value="ECO:0007669"/>
    <property type="project" value="TreeGrafter"/>
</dbReference>
<sequence>MLLHGRNGFRAKGSAKVMNAGTEEPAPCSQDIDLSSVGENNLEENESYNLSRELQSTSSVVGAKNKERTGPSENDKEVLVSMSESISDTILQRMTLDTPGNILPHSAKNETEAGFSAPFDEYPSKGTMREKSILNKESRKPELKPLHMLLNDESTTPGDVNVVGKHRLKEGKVKSTQTSVHAVDGNVKVNIGAGSEKNLNLKKESNSSLQYSSIDSEEKLVSKKFNGKVKEFVKIFNEEAPVKSIKNAESESQRFGVRERSIGKGGEEEANVAATRGDMKERLTSSSSRVHQAPKDSARPPLTAYSKSYKIDEISDGREKSSISCSESTPESFSSGIGHMEMSDSADLFCQVEELPHEKEMKPQIPKTMTKPQSQIAKNKEIIQDSDARIKQWSTGKEANIRSLLSTMQYVLWPESGWKPVPLVDIIESNSVKRAYQKALLCLHPDKLQQKGAAVHQKYIAEKVFDILQEAWTHFNSLGSF</sequence>
<keyword evidence="3" id="KW-1185">Reference proteome</keyword>
<evidence type="ECO:0000313" key="2">
    <source>
        <dbReference type="EMBL" id="KAK9113163.1"/>
    </source>
</evidence>
<dbReference type="AlphaFoldDB" id="A0AAP0IDL6"/>
<dbReference type="GO" id="GO:0031982">
    <property type="term" value="C:vesicle"/>
    <property type="evidence" value="ECO:0007669"/>
    <property type="project" value="TreeGrafter"/>
</dbReference>
<evidence type="ECO:0008006" key="4">
    <source>
        <dbReference type="Google" id="ProtNLM"/>
    </source>
</evidence>
<dbReference type="GO" id="GO:0005737">
    <property type="term" value="C:cytoplasm"/>
    <property type="evidence" value="ECO:0007669"/>
    <property type="project" value="TreeGrafter"/>
</dbReference>
<organism evidence="2 3">
    <name type="scientific">Stephania cephalantha</name>
    <dbReference type="NCBI Taxonomy" id="152367"/>
    <lineage>
        <taxon>Eukaryota</taxon>
        <taxon>Viridiplantae</taxon>
        <taxon>Streptophyta</taxon>
        <taxon>Embryophyta</taxon>
        <taxon>Tracheophyta</taxon>
        <taxon>Spermatophyta</taxon>
        <taxon>Magnoliopsida</taxon>
        <taxon>Ranunculales</taxon>
        <taxon>Menispermaceae</taxon>
        <taxon>Menispermoideae</taxon>
        <taxon>Cissampelideae</taxon>
        <taxon>Stephania</taxon>
    </lineage>
</organism>
<dbReference type="InterPro" id="IPR036869">
    <property type="entry name" value="J_dom_sf"/>
</dbReference>
<evidence type="ECO:0000256" key="1">
    <source>
        <dbReference type="SAM" id="MobiDB-lite"/>
    </source>
</evidence>
<dbReference type="FunFam" id="1.10.287.110:FF:000043">
    <property type="entry name" value="J-domain protein required for chloroplast accumulation response 1"/>
    <property type="match status" value="1"/>
</dbReference>
<name>A0AAP0IDL6_9MAGN</name>
<dbReference type="PANTHER" id="PTHR23172">
    <property type="entry name" value="AUXILIN/CYCLIN G-ASSOCIATED KINASE-RELATED"/>
    <property type="match status" value="1"/>
</dbReference>
<dbReference type="EMBL" id="JBBNAG010000008">
    <property type="protein sequence ID" value="KAK9113163.1"/>
    <property type="molecule type" value="Genomic_DNA"/>
</dbReference>
<dbReference type="Proteomes" id="UP001419268">
    <property type="component" value="Unassembled WGS sequence"/>
</dbReference>
<dbReference type="Gene3D" id="1.10.287.110">
    <property type="entry name" value="DnaJ domain"/>
    <property type="match status" value="1"/>
</dbReference>
<comment type="caution">
    <text evidence="2">The sequence shown here is derived from an EMBL/GenBank/DDBJ whole genome shotgun (WGS) entry which is preliminary data.</text>
</comment>
<gene>
    <name evidence="2" type="ORF">Scep_020682</name>
</gene>
<feature type="region of interest" description="Disordered" evidence="1">
    <location>
        <begin position="256"/>
        <end position="306"/>
    </location>
</feature>
<evidence type="ECO:0000313" key="3">
    <source>
        <dbReference type="Proteomes" id="UP001419268"/>
    </source>
</evidence>
<protein>
    <recommendedName>
        <fullName evidence="4">J domain-containing protein required for chloroplast accumulation response 1</fullName>
    </recommendedName>
</protein>
<feature type="compositionally biased region" description="Basic and acidic residues" evidence="1">
    <location>
        <begin position="64"/>
        <end position="76"/>
    </location>
</feature>
<feature type="compositionally biased region" description="Basic and acidic residues" evidence="1">
    <location>
        <begin position="256"/>
        <end position="267"/>
    </location>
</feature>
<proteinExistence type="predicted"/>
<reference evidence="2 3" key="1">
    <citation type="submission" date="2024-01" db="EMBL/GenBank/DDBJ databases">
        <title>Genome assemblies of Stephania.</title>
        <authorList>
            <person name="Yang L."/>
        </authorList>
    </citation>
    <scope>NUCLEOTIDE SEQUENCE [LARGE SCALE GENOMIC DNA]</scope>
    <source>
        <strain evidence="2">JXDWG</strain>
        <tissue evidence="2">Leaf</tissue>
    </source>
</reference>
<dbReference type="GO" id="GO:0072318">
    <property type="term" value="P:clathrin coat disassembly"/>
    <property type="evidence" value="ECO:0007669"/>
    <property type="project" value="TreeGrafter"/>
</dbReference>
<feature type="region of interest" description="Disordered" evidence="1">
    <location>
        <begin position="14"/>
        <end position="76"/>
    </location>
</feature>
<dbReference type="GO" id="GO:0072583">
    <property type="term" value="P:clathrin-dependent endocytosis"/>
    <property type="evidence" value="ECO:0007669"/>
    <property type="project" value="TreeGrafter"/>
</dbReference>
<dbReference type="PANTHER" id="PTHR23172:SF87">
    <property type="entry name" value="CHAPERONE DNAJ-DOMAIN SUPERFAMILY PROTEIN"/>
    <property type="match status" value="1"/>
</dbReference>